<evidence type="ECO:0000256" key="10">
    <source>
        <dbReference type="ARBA" id="ARBA00024410"/>
    </source>
</evidence>
<dbReference type="SMART" id="SM00490">
    <property type="entry name" value="HELICc"/>
    <property type="match status" value="1"/>
</dbReference>
<dbReference type="Pfam" id="PF00271">
    <property type="entry name" value="Helicase_C"/>
    <property type="match status" value="1"/>
</dbReference>
<comment type="subunit">
    <text evidence="9">Interacts with the U3 snoRNA and is associated with the 90S and 40S pre-ribosomes.</text>
</comment>
<feature type="compositionally biased region" description="Polar residues" evidence="13">
    <location>
        <begin position="223"/>
        <end position="236"/>
    </location>
</feature>
<accession>W2SDZ8</accession>
<evidence type="ECO:0000256" key="7">
    <source>
        <dbReference type="ARBA" id="ARBA00024310"/>
    </source>
</evidence>
<comment type="similarity">
    <text evidence="8">Belongs to the DEAD box helicase family. DDX52/ROK1 subfamily.</text>
</comment>
<keyword evidence="5" id="KW-0067">ATP-binding</keyword>
<evidence type="ECO:0000313" key="17">
    <source>
        <dbReference type="Proteomes" id="UP000030752"/>
    </source>
</evidence>
<evidence type="ECO:0000313" key="16">
    <source>
        <dbReference type="EMBL" id="ETN46941.1"/>
    </source>
</evidence>
<evidence type="ECO:0000256" key="1">
    <source>
        <dbReference type="ARBA" id="ARBA00012552"/>
    </source>
</evidence>
<reference evidence="16 17" key="1">
    <citation type="submission" date="2013-03" db="EMBL/GenBank/DDBJ databases">
        <title>The Genome Sequence of Phialophora europaea CBS 101466.</title>
        <authorList>
            <consortium name="The Broad Institute Genomics Platform"/>
            <person name="Cuomo C."/>
            <person name="de Hoog S."/>
            <person name="Gorbushina A."/>
            <person name="Walker B."/>
            <person name="Young S.K."/>
            <person name="Zeng Q."/>
            <person name="Gargeya S."/>
            <person name="Fitzgerald M."/>
            <person name="Haas B."/>
            <person name="Abouelleil A."/>
            <person name="Allen A.W."/>
            <person name="Alvarado L."/>
            <person name="Arachchi H.M."/>
            <person name="Berlin A.M."/>
            <person name="Chapman S.B."/>
            <person name="Gainer-Dewar J."/>
            <person name="Goldberg J."/>
            <person name="Griggs A."/>
            <person name="Gujja S."/>
            <person name="Hansen M."/>
            <person name="Howarth C."/>
            <person name="Imamovic A."/>
            <person name="Ireland A."/>
            <person name="Larimer J."/>
            <person name="McCowan C."/>
            <person name="Murphy C."/>
            <person name="Pearson M."/>
            <person name="Poon T.W."/>
            <person name="Priest M."/>
            <person name="Roberts A."/>
            <person name="Saif S."/>
            <person name="Shea T."/>
            <person name="Sisk P."/>
            <person name="Sykes S."/>
            <person name="Wortman J."/>
            <person name="Nusbaum C."/>
            <person name="Birren B."/>
        </authorList>
    </citation>
    <scope>NUCLEOTIDE SEQUENCE [LARGE SCALE GENOMIC DNA]</scope>
    <source>
        <strain evidence="16 17">CBS 101466</strain>
    </source>
</reference>
<dbReference type="InParanoid" id="W2SDZ8"/>
<dbReference type="InterPro" id="IPR001650">
    <property type="entry name" value="Helicase_C-like"/>
</dbReference>
<evidence type="ECO:0000256" key="9">
    <source>
        <dbReference type="ARBA" id="ARBA00024367"/>
    </source>
</evidence>
<organism evidence="16 17">
    <name type="scientific">Cyphellophora europaea (strain CBS 101466)</name>
    <name type="common">Phialophora europaea</name>
    <dbReference type="NCBI Taxonomy" id="1220924"/>
    <lineage>
        <taxon>Eukaryota</taxon>
        <taxon>Fungi</taxon>
        <taxon>Dikarya</taxon>
        <taxon>Ascomycota</taxon>
        <taxon>Pezizomycotina</taxon>
        <taxon>Eurotiomycetes</taxon>
        <taxon>Chaetothyriomycetidae</taxon>
        <taxon>Chaetothyriales</taxon>
        <taxon>Cyphellophoraceae</taxon>
        <taxon>Cyphellophora</taxon>
    </lineage>
</organism>
<proteinExistence type="inferred from homology"/>
<dbReference type="Proteomes" id="UP000030752">
    <property type="component" value="Unassembled WGS sequence"/>
</dbReference>
<dbReference type="GO" id="GO:0003723">
    <property type="term" value="F:RNA binding"/>
    <property type="evidence" value="ECO:0007669"/>
    <property type="project" value="UniProtKB-KW"/>
</dbReference>
<evidence type="ECO:0000256" key="6">
    <source>
        <dbReference type="ARBA" id="ARBA00022884"/>
    </source>
</evidence>
<dbReference type="STRING" id="1220924.W2SDZ8"/>
<dbReference type="PROSITE" id="PS51192">
    <property type="entry name" value="HELICASE_ATP_BIND_1"/>
    <property type="match status" value="1"/>
</dbReference>
<dbReference type="eggNOG" id="KOG0344">
    <property type="taxonomic scope" value="Eukaryota"/>
</dbReference>
<evidence type="ECO:0000259" key="15">
    <source>
        <dbReference type="PROSITE" id="PS51194"/>
    </source>
</evidence>
<dbReference type="InterPro" id="IPR044764">
    <property type="entry name" value="DDX52/Rok1_DEADc"/>
</dbReference>
<dbReference type="SMART" id="SM00487">
    <property type="entry name" value="DEXDc"/>
    <property type="match status" value="1"/>
</dbReference>
<dbReference type="EC" id="3.6.4.13" evidence="1"/>
<dbReference type="GO" id="GO:0005829">
    <property type="term" value="C:cytosol"/>
    <property type="evidence" value="ECO:0007669"/>
    <property type="project" value="TreeGrafter"/>
</dbReference>
<dbReference type="InterPro" id="IPR014001">
    <property type="entry name" value="Helicase_ATP-bd"/>
</dbReference>
<dbReference type="CDD" id="cd17957">
    <property type="entry name" value="DEADc_DDX52"/>
    <property type="match status" value="1"/>
</dbReference>
<dbReference type="CDD" id="cd18787">
    <property type="entry name" value="SF2_C_DEAD"/>
    <property type="match status" value="1"/>
</dbReference>
<name>W2SDZ8_CYPE1</name>
<feature type="region of interest" description="Disordered" evidence="13">
    <location>
        <begin position="582"/>
        <end position="637"/>
    </location>
</feature>
<dbReference type="GO" id="GO:0030490">
    <property type="term" value="P:maturation of SSU-rRNA"/>
    <property type="evidence" value="ECO:0007669"/>
    <property type="project" value="InterPro"/>
</dbReference>
<keyword evidence="17" id="KW-1185">Reference proteome</keyword>
<feature type="region of interest" description="Disordered" evidence="13">
    <location>
        <begin position="1"/>
        <end position="51"/>
    </location>
</feature>
<dbReference type="SUPFAM" id="SSF52540">
    <property type="entry name" value="P-loop containing nucleoside triphosphate hydrolases"/>
    <property type="match status" value="1"/>
</dbReference>
<dbReference type="PANTHER" id="PTHR47959:SF15">
    <property type="entry name" value="RNA HELICASE"/>
    <property type="match status" value="1"/>
</dbReference>
<dbReference type="FunCoup" id="W2SDZ8">
    <property type="interactions" value="997"/>
</dbReference>
<dbReference type="OrthoDB" id="360161at2759"/>
<dbReference type="EMBL" id="KB822711">
    <property type="protein sequence ID" value="ETN46941.1"/>
    <property type="molecule type" value="Genomic_DNA"/>
</dbReference>
<keyword evidence="6" id="KW-0694">RNA-binding</keyword>
<comment type="catalytic activity">
    <reaction evidence="12">
        <text>ATP + H2O = ADP + phosphate + H(+)</text>
        <dbReference type="Rhea" id="RHEA:13065"/>
        <dbReference type="ChEBI" id="CHEBI:15377"/>
        <dbReference type="ChEBI" id="CHEBI:15378"/>
        <dbReference type="ChEBI" id="CHEBI:30616"/>
        <dbReference type="ChEBI" id="CHEBI:43474"/>
        <dbReference type="ChEBI" id="CHEBI:456216"/>
        <dbReference type="EC" id="3.6.4.13"/>
    </reaction>
</comment>
<dbReference type="Pfam" id="PF00270">
    <property type="entry name" value="DEAD"/>
    <property type="match status" value="1"/>
</dbReference>
<dbReference type="GO" id="GO:0016787">
    <property type="term" value="F:hydrolase activity"/>
    <property type="evidence" value="ECO:0007669"/>
    <property type="project" value="UniProtKB-KW"/>
</dbReference>
<dbReference type="AlphaFoldDB" id="W2SDZ8"/>
<keyword evidence="4" id="KW-0347">Helicase</keyword>
<gene>
    <name evidence="16" type="ORF">HMPREF1541_01130</name>
</gene>
<comment type="function">
    <text evidence="7">ATP-dependent RNA helicase involved in 40S ribosomal subunit biogenesis. Required for the processing and cleavage of 35S pre-rRNA at sites A0, A1, and A2, leading to mature 18S rRNA.</text>
</comment>
<evidence type="ECO:0000259" key="14">
    <source>
        <dbReference type="PROSITE" id="PS51192"/>
    </source>
</evidence>
<evidence type="ECO:0000256" key="3">
    <source>
        <dbReference type="ARBA" id="ARBA00022801"/>
    </source>
</evidence>
<dbReference type="Gene3D" id="3.40.50.300">
    <property type="entry name" value="P-loop containing nucleotide triphosphate hydrolases"/>
    <property type="match status" value="2"/>
</dbReference>
<dbReference type="GeneID" id="19968469"/>
<evidence type="ECO:0000256" key="13">
    <source>
        <dbReference type="SAM" id="MobiDB-lite"/>
    </source>
</evidence>
<dbReference type="PANTHER" id="PTHR47959">
    <property type="entry name" value="ATP-DEPENDENT RNA HELICASE RHLE-RELATED"/>
    <property type="match status" value="1"/>
</dbReference>
<dbReference type="VEuPathDB" id="FungiDB:HMPREF1541_01130"/>
<dbReference type="InterPro" id="IPR011545">
    <property type="entry name" value="DEAD/DEAH_box_helicase_dom"/>
</dbReference>
<feature type="domain" description="Helicase ATP-binding" evidence="14">
    <location>
        <begin position="137"/>
        <end position="334"/>
    </location>
</feature>
<protein>
    <recommendedName>
        <fullName evidence="10">ATP-dependent RNA helicase ROK1</fullName>
        <ecNumber evidence="1">3.6.4.13</ecNumber>
    </recommendedName>
    <alternativeName>
        <fullName evidence="11">ATP-dependent RNA helicase rok1</fullName>
    </alternativeName>
</protein>
<dbReference type="GO" id="GO:0005524">
    <property type="term" value="F:ATP binding"/>
    <property type="evidence" value="ECO:0007669"/>
    <property type="project" value="UniProtKB-KW"/>
</dbReference>
<evidence type="ECO:0000256" key="5">
    <source>
        <dbReference type="ARBA" id="ARBA00022840"/>
    </source>
</evidence>
<evidence type="ECO:0000256" key="4">
    <source>
        <dbReference type="ARBA" id="ARBA00022806"/>
    </source>
</evidence>
<feature type="domain" description="Helicase C-terminal" evidence="15">
    <location>
        <begin position="374"/>
        <end position="543"/>
    </location>
</feature>
<dbReference type="PROSITE" id="PS51194">
    <property type="entry name" value="HELICASE_CTER"/>
    <property type="match status" value="1"/>
</dbReference>
<dbReference type="InterPro" id="IPR027417">
    <property type="entry name" value="P-loop_NTPase"/>
</dbReference>
<keyword evidence="3" id="KW-0378">Hydrolase</keyword>
<dbReference type="HOGENOM" id="CLU_003041_1_4_1"/>
<dbReference type="GO" id="GO:0003724">
    <property type="term" value="F:RNA helicase activity"/>
    <property type="evidence" value="ECO:0007669"/>
    <property type="project" value="UniProtKB-EC"/>
</dbReference>
<evidence type="ECO:0000256" key="12">
    <source>
        <dbReference type="ARBA" id="ARBA00047984"/>
    </source>
</evidence>
<feature type="region of interest" description="Disordered" evidence="13">
    <location>
        <begin position="223"/>
        <end position="246"/>
    </location>
</feature>
<evidence type="ECO:0000256" key="11">
    <source>
        <dbReference type="ARBA" id="ARBA00024419"/>
    </source>
</evidence>
<feature type="compositionally biased region" description="Basic and acidic residues" evidence="13">
    <location>
        <begin position="602"/>
        <end position="611"/>
    </location>
</feature>
<evidence type="ECO:0000256" key="2">
    <source>
        <dbReference type="ARBA" id="ARBA00022741"/>
    </source>
</evidence>
<dbReference type="InterPro" id="IPR050079">
    <property type="entry name" value="DEAD_box_RNA_helicase"/>
</dbReference>
<dbReference type="RefSeq" id="XP_008711653.1">
    <property type="nucleotide sequence ID" value="XM_008713431.1"/>
</dbReference>
<sequence>MDALRILSRSTSLKTQKPKEASQHLPSEGQAFSQESSKGIKRKFEDDDEQELNNEQIRALHKQHKIRVINLRKLHKHRTTKTHKQQKESARVFPQPLLRFAQLRPRHHVSRAIQENIAAQGYYEPTEIQIAALPLLLEDVDSGPDILSVAPTGSGKTLAFLTPAIEKARKYHKSQEGSDRHTRALVLAPTKELVGQIVNEGRKLCTQTGVTITAMRKGLKLTDSGQEASGSELMSESDTDDRRATRPTPIVKSDIVVSTPLSLVHALGSSTLPHITNLILDEADVLLDPLFREQTLLVWLACNSVKLQVSLWSATIGSNIEELAISTIAARRKSLGSKLRPPLYRIIIGLKDSSLPSITHKLVYAATEPGKLLGLRQLLHPARSQSQTSKSTASQPPQLRPPFIVFTQTIDRASALHDELQYDIAAAAGGSSRIAVLHSSLSSTARSTIMTKFRKGEIWILITTDLLSRGVDFRGVNGVVNYDIPTTSAAYVHRAGRTGRAGRAGGVCVTFYTKEDIKYLKAIASVINSSQSNQSNADGTEGGGPTVEGIDPWLLASLPDLSKRNRKELKVRGVETRRAIKESDNAEERKKKRKARIGTKSGYEKKIENRRKGAVQGSKQRKGDRNAQEEDGFQGFD</sequence>
<keyword evidence="2" id="KW-0547">Nucleotide-binding</keyword>
<evidence type="ECO:0000256" key="8">
    <source>
        <dbReference type="ARBA" id="ARBA00024355"/>
    </source>
</evidence>